<organism evidence="11 12">
    <name type="scientific">Ktedonobacter robiniae</name>
    <dbReference type="NCBI Taxonomy" id="2778365"/>
    <lineage>
        <taxon>Bacteria</taxon>
        <taxon>Bacillati</taxon>
        <taxon>Chloroflexota</taxon>
        <taxon>Ktedonobacteria</taxon>
        <taxon>Ktedonobacterales</taxon>
        <taxon>Ktedonobacteraceae</taxon>
        <taxon>Ktedonobacter</taxon>
    </lineage>
</organism>
<dbReference type="Pfam" id="PF01475">
    <property type="entry name" value="FUR"/>
    <property type="match status" value="1"/>
</dbReference>
<accession>A0ABQ3UI21</accession>
<evidence type="ECO:0000313" key="11">
    <source>
        <dbReference type="EMBL" id="GHO52348.1"/>
    </source>
</evidence>
<keyword evidence="12" id="KW-1185">Reference proteome</keyword>
<proteinExistence type="inferred from homology"/>
<dbReference type="RefSeq" id="WP_236037907.1">
    <property type="nucleotide sequence ID" value="NZ_BNJG01000001.1"/>
</dbReference>
<dbReference type="PANTHER" id="PTHR33202">
    <property type="entry name" value="ZINC UPTAKE REGULATION PROTEIN"/>
    <property type="match status" value="1"/>
</dbReference>
<evidence type="ECO:0000313" key="12">
    <source>
        <dbReference type="Proteomes" id="UP000654345"/>
    </source>
</evidence>
<evidence type="ECO:0000256" key="8">
    <source>
        <dbReference type="ARBA" id="ARBA00023015"/>
    </source>
</evidence>
<evidence type="ECO:0000256" key="1">
    <source>
        <dbReference type="ARBA" id="ARBA00004496"/>
    </source>
</evidence>
<dbReference type="Gene3D" id="3.30.1490.190">
    <property type="match status" value="1"/>
</dbReference>
<evidence type="ECO:0000256" key="4">
    <source>
        <dbReference type="ARBA" id="ARBA00022490"/>
    </source>
</evidence>
<protein>
    <submittedName>
        <fullName evidence="11">Transcriptional repressor</fullName>
    </submittedName>
</protein>
<dbReference type="Proteomes" id="UP000654345">
    <property type="component" value="Unassembled WGS sequence"/>
</dbReference>
<dbReference type="SUPFAM" id="SSF46785">
    <property type="entry name" value="Winged helix' DNA-binding domain"/>
    <property type="match status" value="1"/>
</dbReference>
<keyword evidence="4" id="KW-0963">Cytoplasm</keyword>
<dbReference type="InterPro" id="IPR036390">
    <property type="entry name" value="WH_DNA-bd_sf"/>
</dbReference>
<dbReference type="Gene3D" id="1.10.10.10">
    <property type="entry name" value="Winged helix-like DNA-binding domain superfamily/Winged helix DNA-binding domain"/>
    <property type="match status" value="1"/>
</dbReference>
<gene>
    <name evidence="11" type="ORF">KSB_08230</name>
</gene>
<keyword evidence="7" id="KW-0862">Zinc</keyword>
<dbReference type="InterPro" id="IPR002481">
    <property type="entry name" value="FUR"/>
</dbReference>
<keyword evidence="8" id="KW-0805">Transcription regulation</keyword>
<keyword evidence="5" id="KW-0678">Repressor</keyword>
<evidence type="ECO:0000256" key="9">
    <source>
        <dbReference type="ARBA" id="ARBA00023125"/>
    </source>
</evidence>
<name>A0ABQ3UI21_9CHLR</name>
<keyword evidence="6" id="KW-0479">Metal-binding</keyword>
<evidence type="ECO:0000256" key="10">
    <source>
        <dbReference type="ARBA" id="ARBA00023163"/>
    </source>
</evidence>
<evidence type="ECO:0000256" key="7">
    <source>
        <dbReference type="ARBA" id="ARBA00022833"/>
    </source>
</evidence>
<comment type="subcellular location">
    <subcellularLocation>
        <location evidence="1">Cytoplasm</location>
    </subcellularLocation>
</comment>
<dbReference type="PANTHER" id="PTHR33202:SF2">
    <property type="entry name" value="FERRIC UPTAKE REGULATION PROTEIN"/>
    <property type="match status" value="1"/>
</dbReference>
<keyword evidence="10" id="KW-0804">Transcription</keyword>
<comment type="subunit">
    <text evidence="3">Homodimer.</text>
</comment>
<evidence type="ECO:0000256" key="3">
    <source>
        <dbReference type="ARBA" id="ARBA00011738"/>
    </source>
</evidence>
<sequence>MTEAHPIEEQIRAAFDEVSQRRTRPRRLIEQRLVEFAENETNFTVDDLWQDIRKDDPHLGRATVYRSIEKLVNKGLLNRVDFADGTHHYRVCGHSHHHHLTCNQCHRVVEVDICLPKEQLAKIGNQTDFTIEGHSLSLFGRCSECRTE</sequence>
<dbReference type="CDD" id="cd07153">
    <property type="entry name" value="Fur_like"/>
    <property type="match status" value="1"/>
</dbReference>
<dbReference type="InterPro" id="IPR036388">
    <property type="entry name" value="WH-like_DNA-bd_sf"/>
</dbReference>
<evidence type="ECO:0000256" key="2">
    <source>
        <dbReference type="ARBA" id="ARBA00007957"/>
    </source>
</evidence>
<evidence type="ECO:0000256" key="5">
    <source>
        <dbReference type="ARBA" id="ARBA00022491"/>
    </source>
</evidence>
<keyword evidence="9" id="KW-0238">DNA-binding</keyword>
<dbReference type="EMBL" id="BNJG01000001">
    <property type="protein sequence ID" value="GHO52348.1"/>
    <property type="molecule type" value="Genomic_DNA"/>
</dbReference>
<comment type="similarity">
    <text evidence="2">Belongs to the Fur family.</text>
</comment>
<evidence type="ECO:0000256" key="6">
    <source>
        <dbReference type="ARBA" id="ARBA00022723"/>
    </source>
</evidence>
<reference evidence="11 12" key="1">
    <citation type="journal article" date="2021" name="Int. J. Syst. Evol. Microbiol.">
        <title>Reticulibacter mediterranei gen. nov., sp. nov., within the new family Reticulibacteraceae fam. nov., and Ktedonospora formicarum gen. nov., sp. nov., Ktedonobacter robiniae sp. nov., Dictyobacter formicarum sp. nov. and Dictyobacter arantiisoli sp. nov., belonging to the class Ktedonobacteria.</title>
        <authorList>
            <person name="Yabe S."/>
            <person name="Zheng Y."/>
            <person name="Wang C.M."/>
            <person name="Sakai Y."/>
            <person name="Abe K."/>
            <person name="Yokota A."/>
            <person name="Donadio S."/>
            <person name="Cavaletti L."/>
            <person name="Monciardini P."/>
        </authorList>
    </citation>
    <scope>NUCLEOTIDE SEQUENCE [LARGE SCALE GENOMIC DNA]</scope>
    <source>
        <strain evidence="11 12">SOSP1-30</strain>
    </source>
</reference>
<comment type="caution">
    <text evidence="11">The sequence shown here is derived from an EMBL/GenBank/DDBJ whole genome shotgun (WGS) entry which is preliminary data.</text>
</comment>
<dbReference type="InterPro" id="IPR043135">
    <property type="entry name" value="Fur_C"/>
</dbReference>